<dbReference type="RefSeq" id="WP_163966201.1">
    <property type="nucleotide sequence ID" value="NZ_JAAIVB010000064.1"/>
</dbReference>
<dbReference type="EMBL" id="JAAIVB010000064">
    <property type="protein sequence ID" value="NEX62965.1"/>
    <property type="molecule type" value="Genomic_DNA"/>
</dbReference>
<sequence>MNASSSPAQTFTVSHLDDAEFRTGGLRNYSAYRDLGIAMATRGLATAHVIRMTAPYSESLSQWHHHDVQFQLIYVLKGWFKSEFEGVGVQTMREGSCWMQPPNIRHRVLGWSDDCELLEIILPTEHATVVDG</sequence>
<dbReference type="InterPro" id="IPR011051">
    <property type="entry name" value="RmlC_Cupin_sf"/>
</dbReference>
<gene>
    <name evidence="2" type="ORF">G3574_17930</name>
</gene>
<dbReference type="SUPFAM" id="SSF51182">
    <property type="entry name" value="RmlC-like cupins"/>
    <property type="match status" value="1"/>
</dbReference>
<dbReference type="InterPro" id="IPR013096">
    <property type="entry name" value="Cupin_2"/>
</dbReference>
<dbReference type="Gene3D" id="2.60.120.10">
    <property type="entry name" value="Jelly Rolls"/>
    <property type="match status" value="1"/>
</dbReference>
<dbReference type="InterPro" id="IPR014710">
    <property type="entry name" value="RmlC-like_jellyroll"/>
</dbReference>
<reference evidence="2 3" key="1">
    <citation type="submission" date="2020-02" db="EMBL/GenBank/DDBJ databases">
        <authorList>
            <person name="Kim M.K."/>
        </authorList>
    </citation>
    <scope>NUCLEOTIDE SEQUENCE [LARGE SCALE GENOMIC DNA]</scope>
    <source>
        <strain evidence="2 3">17J57-3</strain>
    </source>
</reference>
<proteinExistence type="predicted"/>
<dbReference type="AlphaFoldDB" id="A0A6B3SUC0"/>
<evidence type="ECO:0000259" key="1">
    <source>
        <dbReference type="Pfam" id="PF07883"/>
    </source>
</evidence>
<evidence type="ECO:0000313" key="3">
    <source>
        <dbReference type="Proteomes" id="UP000482155"/>
    </source>
</evidence>
<feature type="domain" description="Cupin type-2" evidence="1">
    <location>
        <begin position="54"/>
        <end position="118"/>
    </location>
</feature>
<keyword evidence="3" id="KW-1185">Reference proteome</keyword>
<dbReference type="CDD" id="cd06980">
    <property type="entry name" value="cupin_bxe_c0505"/>
    <property type="match status" value="1"/>
</dbReference>
<dbReference type="Proteomes" id="UP000482155">
    <property type="component" value="Unassembled WGS sequence"/>
</dbReference>
<protein>
    <submittedName>
        <fullName evidence="2">Cupin domain-containing protein</fullName>
    </submittedName>
</protein>
<name>A0A6B3SUC0_9BURK</name>
<dbReference type="Pfam" id="PF07883">
    <property type="entry name" value="Cupin_2"/>
    <property type="match status" value="1"/>
</dbReference>
<comment type="caution">
    <text evidence="2">The sequence shown here is derived from an EMBL/GenBank/DDBJ whole genome shotgun (WGS) entry which is preliminary data.</text>
</comment>
<accession>A0A6B3SUC0</accession>
<organism evidence="2 3">
    <name type="scientific">Noviherbaspirillum galbum</name>
    <dbReference type="NCBI Taxonomy" id="2709383"/>
    <lineage>
        <taxon>Bacteria</taxon>
        <taxon>Pseudomonadati</taxon>
        <taxon>Pseudomonadota</taxon>
        <taxon>Betaproteobacteria</taxon>
        <taxon>Burkholderiales</taxon>
        <taxon>Oxalobacteraceae</taxon>
        <taxon>Noviherbaspirillum</taxon>
    </lineage>
</organism>
<evidence type="ECO:0000313" key="2">
    <source>
        <dbReference type="EMBL" id="NEX62965.1"/>
    </source>
</evidence>